<keyword evidence="1" id="KW-0732">Signal</keyword>
<keyword evidence="3" id="KW-1185">Reference proteome</keyword>
<comment type="caution">
    <text evidence="2">The sequence shown here is derived from an EMBL/GenBank/DDBJ whole genome shotgun (WGS) entry which is preliminary data.</text>
</comment>
<feature type="chain" id="PRO_5025464894" evidence="1">
    <location>
        <begin position="27"/>
        <end position="75"/>
    </location>
</feature>
<gene>
    <name evidence="2" type="ORF">PFLUV_G00236760</name>
</gene>
<proteinExistence type="predicted"/>
<sequence>MNKMCLSFLVALLVVLHLLSTQVVQAQTTKVPTVTTTKANMTTTVNKTTTYNGCGRTDALTLLPLAVASSLLSWS</sequence>
<dbReference type="Proteomes" id="UP000465112">
    <property type="component" value="Chromosome 20"/>
</dbReference>
<evidence type="ECO:0000313" key="2">
    <source>
        <dbReference type="EMBL" id="KAF1375173.1"/>
    </source>
</evidence>
<dbReference type="EMBL" id="VHII01000020">
    <property type="protein sequence ID" value="KAF1375173.1"/>
    <property type="molecule type" value="Genomic_DNA"/>
</dbReference>
<evidence type="ECO:0000256" key="1">
    <source>
        <dbReference type="SAM" id="SignalP"/>
    </source>
</evidence>
<dbReference type="AlphaFoldDB" id="A0A6A5EGP9"/>
<name>A0A6A5EGP9_PERFL</name>
<reference evidence="2 3" key="1">
    <citation type="submission" date="2019-06" db="EMBL/GenBank/DDBJ databases">
        <title>A chromosome-scale genome assembly of the European perch, Perca fluviatilis.</title>
        <authorList>
            <person name="Roques C."/>
            <person name="Zahm M."/>
            <person name="Cabau C."/>
            <person name="Klopp C."/>
            <person name="Bouchez O."/>
            <person name="Donnadieu C."/>
            <person name="Kuhl H."/>
            <person name="Gislard M."/>
            <person name="Guendouz S."/>
            <person name="Journot L."/>
            <person name="Haffray P."/>
            <person name="Bestin A."/>
            <person name="Morvezen R."/>
            <person name="Feron R."/>
            <person name="Wen M."/>
            <person name="Jouanno E."/>
            <person name="Herpin A."/>
            <person name="Schartl M."/>
            <person name="Postlethwait J."/>
            <person name="Schaerlinger B."/>
            <person name="Chardard D."/>
            <person name="Lecocq T."/>
            <person name="Poncet C."/>
            <person name="Jaffrelo L."/>
            <person name="Lampietro C."/>
            <person name="Guiguen Y."/>
        </authorList>
    </citation>
    <scope>NUCLEOTIDE SEQUENCE [LARGE SCALE GENOMIC DNA]</scope>
    <source>
        <tissue evidence="2">Blood</tissue>
    </source>
</reference>
<protein>
    <submittedName>
        <fullName evidence="2">Uncharacterized protein</fullName>
    </submittedName>
</protein>
<feature type="signal peptide" evidence="1">
    <location>
        <begin position="1"/>
        <end position="26"/>
    </location>
</feature>
<accession>A0A6A5EGP9</accession>
<organism evidence="2 3">
    <name type="scientific">Perca fluviatilis</name>
    <name type="common">European perch</name>
    <dbReference type="NCBI Taxonomy" id="8168"/>
    <lineage>
        <taxon>Eukaryota</taxon>
        <taxon>Metazoa</taxon>
        <taxon>Chordata</taxon>
        <taxon>Craniata</taxon>
        <taxon>Vertebrata</taxon>
        <taxon>Euteleostomi</taxon>
        <taxon>Actinopterygii</taxon>
        <taxon>Neopterygii</taxon>
        <taxon>Teleostei</taxon>
        <taxon>Neoteleostei</taxon>
        <taxon>Acanthomorphata</taxon>
        <taxon>Eupercaria</taxon>
        <taxon>Perciformes</taxon>
        <taxon>Percoidei</taxon>
        <taxon>Percidae</taxon>
        <taxon>Percinae</taxon>
        <taxon>Perca</taxon>
    </lineage>
</organism>
<evidence type="ECO:0000313" key="3">
    <source>
        <dbReference type="Proteomes" id="UP000465112"/>
    </source>
</evidence>